<feature type="region of interest" description="Disordered" evidence="1">
    <location>
        <begin position="1"/>
        <end position="207"/>
    </location>
</feature>
<feature type="region of interest" description="Disordered" evidence="1">
    <location>
        <begin position="219"/>
        <end position="269"/>
    </location>
</feature>
<feature type="compositionally biased region" description="Polar residues" evidence="1">
    <location>
        <begin position="1"/>
        <end position="34"/>
    </location>
</feature>
<feature type="compositionally biased region" description="Low complexity" evidence="1">
    <location>
        <begin position="47"/>
        <end position="78"/>
    </location>
</feature>
<evidence type="ECO:0000313" key="2">
    <source>
        <dbReference type="EMBL" id="CAE8618528.1"/>
    </source>
</evidence>
<evidence type="ECO:0000256" key="1">
    <source>
        <dbReference type="SAM" id="MobiDB-lite"/>
    </source>
</evidence>
<keyword evidence="3" id="KW-1185">Reference proteome</keyword>
<dbReference type="Proteomes" id="UP000654075">
    <property type="component" value="Unassembled WGS sequence"/>
</dbReference>
<feature type="compositionally biased region" description="Low complexity" evidence="1">
    <location>
        <begin position="295"/>
        <end position="330"/>
    </location>
</feature>
<evidence type="ECO:0000313" key="3">
    <source>
        <dbReference type="Proteomes" id="UP000654075"/>
    </source>
</evidence>
<feature type="compositionally biased region" description="Low complexity" evidence="1">
    <location>
        <begin position="139"/>
        <end position="158"/>
    </location>
</feature>
<sequence>MKSQLMQNRQPQDGDSSSAQSKTFGSTNAASGSWSAVPASPNARPQASSKAAAMNLSAAAAGAGTAGSAGSAGAIGLARLPAGGLSSPPMGPSRVAVPKLGGGTAAVDLTAETQSGEGGMPAAPVPKLGSQELQDKMAQRSARFAQQGSQASAGNASFTPGALAKSSRNQRPNAEDGSPMSVSDGSPLPLFGAGALTDSDGGGANRLQPAAVPWMAAAGTGAGASSSINASSSATSSVGLTSSAASAVTADPSSGRSEGARVKGGAPVRLLPPGLSAPAVPVGLQVRPPPPPPLGLWGQAASVAAGSGSSSSSRSPVSAVPAVSAKAQAGLPVPPVGTSPGVEHRCAAAAGSRPPVAIAASGQAVPDIASRAEERPLVPKPVDLAAASESPSPSPRPVLTGSVAAPQTSVGSAATVLKAASKAVSGNAAIAAIAAIKPAKAAGAQPPPAATLDAKLQPTPTTAGRRKPVLARALENLREAEPPRKRPKLLTLADQGAELEAELTWLSQWMDAHASKWRLHSKPGSSTRFSEQQAQAMEKFLSDAGAVGAMVISS</sequence>
<dbReference type="EMBL" id="CAJNNV010026573">
    <property type="protein sequence ID" value="CAE8618528.1"/>
    <property type="molecule type" value="Genomic_DNA"/>
</dbReference>
<dbReference type="AlphaFoldDB" id="A0A813G761"/>
<proteinExistence type="predicted"/>
<accession>A0A813G761</accession>
<comment type="caution">
    <text evidence="2">The sequence shown here is derived from an EMBL/GenBank/DDBJ whole genome shotgun (WGS) entry which is preliminary data.</text>
</comment>
<reference evidence="2" key="1">
    <citation type="submission" date="2021-02" db="EMBL/GenBank/DDBJ databases">
        <authorList>
            <person name="Dougan E. K."/>
            <person name="Rhodes N."/>
            <person name="Thang M."/>
            <person name="Chan C."/>
        </authorList>
    </citation>
    <scope>NUCLEOTIDE SEQUENCE</scope>
</reference>
<feature type="region of interest" description="Disordered" evidence="1">
    <location>
        <begin position="282"/>
        <end position="338"/>
    </location>
</feature>
<dbReference type="OMA" id="HTHEMSH"/>
<organism evidence="2 3">
    <name type="scientific">Polarella glacialis</name>
    <name type="common">Dinoflagellate</name>
    <dbReference type="NCBI Taxonomy" id="89957"/>
    <lineage>
        <taxon>Eukaryota</taxon>
        <taxon>Sar</taxon>
        <taxon>Alveolata</taxon>
        <taxon>Dinophyceae</taxon>
        <taxon>Suessiales</taxon>
        <taxon>Suessiaceae</taxon>
        <taxon>Polarella</taxon>
    </lineage>
</organism>
<name>A0A813G761_POLGL</name>
<feature type="compositionally biased region" description="Low complexity" evidence="1">
    <location>
        <begin position="219"/>
        <end position="250"/>
    </location>
</feature>
<protein>
    <submittedName>
        <fullName evidence="2">Uncharacterized protein</fullName>
    </submittedName>
</protein>
<gene>
    <name evidence="2" type="ORF">PGLA1383_LOCUS36145</name>
</gene>
<feature type="region of interest" description="Disordered" evidence="1">
    <location>
        <begin position="370"/>
        <end position="403"/>
    </location>
</feature>